<dbReference type="EMBL" id="JAVJIU010000003">
    <property type="protein sequence ID" value="MDR5591005.1"/>
    <property type="molecule type" value="Genomic_DNA"/>
</dbReference>
<keyword evidence="3" id="KW-1185">Reference proteome</keyword>
<comment type="caution">
    <text evidence="2">The sequence shown here is derived from an EMBL/GenBank/DDBJ whole genome shotgun (WGS) entry which is preliminary data.</text>
</comment>
<evidence type="ECO:0000313" key="3">
    <source>
        <dbReference type="Proteomes" id="UP001257234"/>
    </source>
</evidence>
<reference evidence="3" key="1">
    <citation type="submission" date="2023-07" db="EMBL/GenBank/DDBJ databases">
        <title>Christiangramia sp. SM2212., a novel bacterium of the family Flavobacteriaceae isolated from the sea sediment.</title>
        <authorList>
            <person name="Wang J."/>
            <person name="Zhang X."/>
        </authorList>
    </citation>
    <scope>NUCLEOTIDE SEQUENCE [LARGE SCALE GENOMIC DNA]</scope>
    <source>
        <strain evidence="3">SM2212</strain>
    </source>
</reference>
<evidence type="ECO:0000313" key="2">
    <source>
        <dbReference type="EMBL" id="MDR5591005.1"/>
    </source>
</evidence>
<gene>
    <name evidence="2" type="ORF">RE431_10185</name>
</gene>
<evidence type="ECO:0000256" key="1">
    <source>
        <dbReference type="SAM" id="Phobius"/>
    </source>
</evidence>
<accession>A0ABU1ERJ6</accession>
<feature type="transmembrane region" description="Helical" evidence="1">
    <location>
        <begin position="168"/>
        <end position="186"/>
    </location>
</feature>
<keyword evidence="1" id="KW-1133">Transmembrane helix</keyword>
<feature type="transmembrane region" description="Helical" evidence="1">
    <location>
        <begin position="92"/>
        <end position="112"/>
    </location>
</feature>
<name>A0ABU1ERJ6_9FLAO</name>
<organism evidence="2 3">
    <name type="scientific">Christiangramia sediminicola</name>
    <dbReference type="NCBI Taxonomy" id="3073267"/>
    <lineage>
        <taxon>Bacteria</taxon>
        <taxon>Pseudomonadati</taxon>
        <taxon>Bacteroidota</taxon>
        <taxon>Flavobacteriia</taxon>
        <taxon>Flavobacteriales</taxon>
        <taxon>Flavobacteriaceae</taxon>
        <taxon>Christiangramia</taxon>
    </lineage>
</organism>
<dbReference type="RefSeq" id="WP_309561871.1">
    <property type="nucleotide sequence ID" value="NZ_JAVJIU010000003.1"/>
</dbReference>
<dbReference type="Proteomes" id="UP001257234">
    <property type="component" value="Unassembled WGS sequence"/>
</dbReference>
<keyword evidence="1" id="KW-0812">Transmembrane</keyword>
<feature type="transmembrane region" description="Helical" evidence="1">
    <location>
        <begin position="63"/>
        <end position="85"/>
    </location>
</feature>
<feature type="transmembrane region" description="Helical" evidence="1">
    <location>
        <begin position="20"/>
        <end position="43"/>
    </location>
</feature>
<proteinExistence type="predicted"/>
<sequence>MILLNKFEQFHAEVRNNKWLGYFTIFLRIALAYAFLMAGFTKVDGERFTSLSNNHPMGHYLEVLFHTGFYYTFIGIAQMLAGLLLLIPRTSLLGALLYFPIILNICILSYAVRFDGSLLTSPLMVLANLYLICWDYHRIKFILPFKRSGFKELIPEATRSRSRFPFKFFLSVFLTLIIAVGLIFTMNQKAVMPRNHISDCNSHCPDSSNPEACASFCDCIHNNGNSLDDCLNKYGSKFSR</sequence>
<protein>
    <submittedName>
        <fullName evidence="2">DoxX family protein</fullName>
    </submittedName>
</protein>
<keyword evidence="1" id="KW-0472">Membrane</keyword>